<feature type="non-terminal residue" evidence="5">
    <location>
        <position position="1"/>
    </location>
</feature>
<evidence type="ECO:0000313" key="5">
    <source>
        <dbReference type="EMBL" id="MQL94952.1"/>
    </source>
</evidence>
<evidence type="ECO:0000256" key="2">
    <source>
        <dbReference type="ARBA" id="ARBA00022664"/>
    </source>
</evidence>
<proteinExistence type="inferred from homology"/>
<feature type="region of interest" description="Disordered" evidence="4">
    <location>
        <begin position="37"/>
        <end position="214"/>
    </location>
</feature>
<dbReference type="OrthoDB" id="30179at2759"/>
<evidence type="ECO:0000256" key="4">
    <source>
        <dbReference type="SAM" id="MobiDB-lite"/>
    </source>
</evidence>
<dbReference type="Proteomes" id="UP000652761">
    <property type="component" value="Unassembled WGS sequence"/>
</dbReference>
<gene>
    <name evidence="5" type="ORF">Taro_027616</name>
</gene>
<comment type="caution">
    <text evidence="5">The sequence shown here is derived from an EMBL/GenBank/DDBJ whole genome shotgun (WGS) entry which is preliminary data.</text>
</comment>
<feature type="compositionally biased region" description="Basic and acidic residues" evidence="4">
    <location>
        <begin position="193"/>
        <end position="214"/>
    </location>
</feature>
<evidence type="ECO:0000256" key="1">
    <source>
        <dbReference type="ARBA" id="ARBA00006644"/>
    </source>
</evidence>
<sequence length="214" mass="24127">FLPGSSIVFVFFPELSLSLHQIHAAIFLPPRLRRPALDQGEEEGGKKSGAGMTTAARPTWAPAKGGNEQGGTRIFGPSQKYSSRDLASHTTLKHRREGQDTHDELQKRNLREELEERERRHFASKDKGYAEDRDRRKGAGSGQLLLEGVKREAEDRLIPRSVDADDSDVEVKSDDESDDDDEDDAEALMAELEQIRKERAEDQIRKKPPKEVKL</sequence>
<evidence type="ECO:0000256" key="3">
    <source>
        <dbReference type="ARBA" id="ARBA00023187"/>
    </source>
</evidence>
<dbReference type="GO" id="GO:0045292">
    <property type="term" value="P:mRNA cis splicing, via spliceosome"/>
    <property type="evidence" value="ECO:0007669"/>
    <property type="project" value="TreeGrafter"/>
</dbReference>
<feature type="non-terminal residue" evidence="5">
    <location>
        <position position="214"/>
    </location>
</feature>
<organism evidence="5 6">
    <name type="scientific">Colocasia esculenta</name>
    <name type="common">Wild taro</name>
    <name type="synonym">Arum esculentum</name>
    <dbReference type="NCBI Taxonomy" id="4460"/>
    <lineage>
        <taxon>Eukaryota</taxon>
        <taxon>Viridiplantae</taxon>
        <taxon>Streptophyta</taxon>
        <taxon>Embryophyta</taxon>
        <taxon>Tracheophyta</taxon>
        <taxon>Spermatophyta</taxon>
        <taxon>Magnoliopsida</taxon>
        <taxon>Liliopsida</taxon>
        <taxon>Araceae</taxon>
        <taxon>Aroideae</taxon>
        <taxon>Colocasieae</taxon>
        <taxon>Colocasia</taxon>
    </lineage>
</organism>
<dbReference type="PANTHER" id="PTHR12718:SF2">
    <property type="entry name" value="SPLICEOSOME-ASSOCIATED PROTEIN CWC15 HOMOLOG"/>
    <property type="match status" value="1"/>
</dbReference>
<keyword evidence="2" id="KW-0507">mRNA processing</keyword>
<dbReference type="Pfam" id="PF04889">
    <property type="entry name" value="Cwf_Cwc_15"/>
    <property type="match status" value="1"/>
</dbReference>
<feature type="compositionally biased region" description="Acidic residues" evidence="4">
    <location>
        <begin position="175"/>
        <end position="186"/>
    </location>
</feature>
<dbReference type="PANTHER" id="PTHR12718">
    <property type="entry name" value="CELL CYCLE CONTROL PROTEIN CWF15"/>
    <property type="match status" value="1"/>
</dbReference>
<dbReference type="EMBL" id="NMUH01001736">
    <property type="protein sequence ID" value="MQL94952.1"/>
    <property type="molecule type" value="Genomic_DNA"/>
</dbReference>
<name>A0A843V959_COLES</name>
<comment type="similarity">
    <text evidence="1">Belongs to the CWC15 family.</text>
</comment>
<dbReference type="InterPro" id="IPR006973">
    <property type="entry name" value="Cwf_Cwc_15"/>
</dbReference>
<dbReference type="GO" id="GO:0071013">
    <property type="term" value="C:catalytic step 2 spliceosome"/>
    <property type="evidence" value="ECO:0007669"/>
    <property type="project" value="TreeGrafter"/>
</dbReference>
<protein>
    <submittedName>
        <fullName evidence="5">Uncharacterized protein</fullName>
    </submittedName>
</protein>
<dbReference type="GO" id="GO:0003723">
    <property type="term" value="F:RNA binding"/>
    <property type="evidence" value="ECO:0007669"/>
    <property type="project" value="TreeGrafter"/>
</dbReference>
<keyword evidence="6" id="KW-1185">Reference proteome</keyword>
<feature type="compositionally biased region" description="Basic and acidic residues" evidence="4">
    <location>
        <begin position="148"/>
        <end position="158"/>
    </location>
</feature>
<keyword evidence="3" id="KW-0508">mRNA splicing</keyword>
<reference evidence="5" key="1">
    <citation type="submission" date="2017-07" db="EMBL/GenBank/DDBJ databases">
        <title>Taro Niue Genome Assembly and Annotation.</title>
        <authorList>
            <person name="Atibalentja N."/>
            <person name="Keating K."/>
            <person name="Fields C.J."/>
        </authorList>
    </citation>
    <scope>NUCLEOTIDE SEQUENCE</scope>
    <source>
        <strain evidence="5">Niue_2</strain>
        <tissue evidence="5">Leaf</tissue>
    </source>
</reference>
<accession>A0A843V959</accession>
<dbReference type="AlphaFoldDB" id="A0A843V959"/>
<evidence type="ECO:0000313" key="6">
    <source>
        <dbReference type="Proteomes" id="UP000652761"/>
    </source>
</evidence>
<feature type="compositionally biased region" description="Basic and acidic residues" evidence="4">
    <location>
        <begin position="97"/>
        <end position="137"/>
    </location>
</feature>